<gene>
    <name evidence="4" type="ORF">SAMN04488051_103407</name>
</gene>
<evidence type="ECO:0000256" key="3">
    <source>
        <dbReference type="SAM" id="SignalP"/>
    </source>
</evidence>
<keyword evidence="5" id="KW-1185">Reference proteome</keyword>
<evidence type="ECO:0000256" key="1">
    <source>
        <dbReference type="ARBA" id="ARBA00010634"/>
    </source>
</evidence>
<dbReference type="PROSITE" id="PS51257">
    <property type="entry name" value="PROKAR_LIPOPROTEIN"/>
    <property type="match status" value="1"/>
</dbReference>
<dbReference type="AlphaFoldDB" id="A0A1H4BKI3"/>
<keyword evidence="4" id="KW-0449">Lipoprotein</keyword>
<dbReference type="GO" id="GO:0016020">
    <property type="term" value="C:membrane"/>
    <property type="evidence" value="ECO:0007669"/>
    <property type="project" value="InterPro"/>
</dbReference>
<dbReference type="InterPro" id="IPR007428">
    <property type="entry name" value="MlaA"/>
</dbReference>
<accession>A0A1H4BKI3</accession>
<dbReference type="GO" id="GO:0120010">
    <property type="term" value="P:intermembrane phospholipid transfer"/>
    <property type="evidence" value="ECO:0007669"/>
    <property type="project" value="TreeGrafter"/>
</dbReference>
<comment type="similarity">
    <text evidence="1">Belongs to the MlaA family.</text>
</comment>
<dbReference type="Pfam" id="PF04333">
    <property type="entry name" value="MlaA"/>
    <property type="match status" value="1"/>
</dbReference>
<dbReference type="PANTHER" id="PTHR30035:SF3">
    <property type="entry name" value="INTERMEMBRANE PHOSPHOLIPID TRANSPORT SYSTEM LIPOPROTEIN MLAA"/>
    <property type="match status" value="1"/>
</dbReference>
<keyword evidence="2 3" id="KW-0732">Signal</keyword>
<dbReference type="PANTHER" id="PTHR30035">
    <property type="entry name" value="LIPOPROTEIN VACJ-RELATED"/>
    <property type="match status" value="1"/>
</dbReference>
<feature type="signal peptide" evidence="3">
    <location>
        <begin position="1"/>
        <end position="23"/>
    </location>
</feature>
<evidence type="ECO:0000313" key="4">
    <source>
        <dbReference type="EMBL" id="SEA48661.1"/>
    </source>
</evidence>
<reference evidence="4 5" key="1">
    <citation type="submission" date="2016-10" db="EMBL/GenBank/DDBJ databases">
        <authorList>
            <person name="de Groot N.N."/>
        </authorList>
    </citation>
    <scope>NUCLEOTIDE SEQUENCE [LARGE SCALE GENOMIC DNA]</scope>
    <source>
        <strain evidence="4 5">CGMCC 1.3430</strain>
    </source>
</reference>
<sequence length="249" mass="27716">MNTKHFFKLASVCCLAFGLLACASAPKEQVVEKDPRDSLEGFNRAMWELNYEILDPNLLRPATVGYMAVVPTPARRGVDNFLSNLREPDSFVNAALQAKPASMAVSAGRFLVNSTIGVFGLFDVATKIGLNERREDFGQTLAVWGVGEGSFLMVPARGPSTIRDTGGDLVDALYSPLGLFNTPLTITRYVLSGLTQREKAMAMEHLLEDSFDPYAFIREAYLQNRLFEIYDGNPPEQEEYDDSYLDEFF</sequence>
<feature type="chain" id="PRO_5011564415" evidence="3">
    <location>
        <begin position="24"/>
        <end position="249"/>
    </location>
</feature>
<dbReference type="EMBL" id="FNRM01000003">
    <property type="protein sequence ID" value="SEA48661.1"/>
    <property type="molecule type" value="Genomic_DNA"/>
</dbReference>
<evidence type="ECO:0000313" key="5">
    <source>
        <dbReference type="Proteomes" id="UP000198773"/>
    </source>
</evidence>
<organism evidence="4 5">
    <name type="scientific">Alkalimonas amylolytica</name>
    <dbReference type="NCBI Taxonomy" id="152573"/>
    <lineage>
        <taxon>Bacteria</taxon>
        <taxon>Pseudomonadati</taxon>
        <taxon>Pseudomonadota</taxon>
        <taxon>Gammaproteobacteria</taxon>
        <taxon>Alkalimonas</taxon>
    </lineage>
</organism>
<proteinExistence type="inferred from homology"/>
<dbReference type="STRING" id="152573.SAMN04488051_103407"/>
<name>A0A1H4BKI3_ALKAM</name>
<protein>
    <submittedName>
        <fullName evidence="4">Phospholipid-binding lipoprotein MlaA</fullName>
    </submittedName>
</protein>
<dbReference type="PRINTS" id="PR01805">
    <property type="entry name" value="VACJLIPOPROT"/>
</dbReference>
<dbReference type="Proteomes" id="UP000198773">
    <property type="component" value="Unassembled WGS sequence"/>
</dbReference>
<evidence type="ECO:0000256" key="2">
    <source>
        <dbReference type="ARBA" id="ARBA00022729"/>
    </source>
</evidence>
<dbReference type="RefSeq" id="WP_342744204.1">
    <property type="nucleotide sequence ID" value="NZ_FNRM01000003.1"/>
</dbReference>